<dbReference type="CDD" id="cd01424">
    <property type="entry name" value="MGS_CPS_II"/>
    <property type="match status" value="1"/>
</dbReference>
<feature type="binding site" evidence="19">
    <location>
        <position position="848"/>
    </location>
    <ligand>
        <name>Mg(2+)</name>
        <dbReference type="ChEBI" id="CHEBI:18420"/>
        <label>4</label>
    </ligand>
</feature>
<dbReference type="InterPro" id="IPR005479">
    <property type="entry name" value="CPAse_ATP-bd"/>
</dbReference>
<proteinExistence type="inferred from homology"/>
<accession>Q83GE1</accession>
<dbReference type="InterPro" id="IPR058047">
    <property type="entry name" value="CPSase_preATP-grasp"/>
</dbReference>
<dbReference type="GO" id="GO:0006541">
    <property type="term" value="P:glutamine metabolic process"/>
    <property type="evidence" value="ECO:0007669"/>
    <property type="project" value="TreeGrafter"/>
</dbReference>
<feature type="binding site" evidence="19">
    <location>
        <position position="766"/>
    </location>
    <ligand>
        <name>ATP</name>
        <dbReference type="ChEBI" id="CHEBI:30616"/>
        <label>2</label>
    </ligand>
</feature>
<feature type="binding site" evidence="19">
    <location>
        <position position="761"/>
    </location>
    <ligand>
        <name>ATP</name>
        <dbReference type="ChEBI" id="CHEBI:30616"/>
        <label>2</label>
    </ligand>
</feature>
<dbReference type="FunFam" id="3.30.470.20:FF:000026">
    <property type="entry name" value="Carbamoyl-phosphate synthase large chain"/>
    <property type="match status" value="1"/>
</dbReference>
<feature type="binding site" evidence="19">
    <location>
        <position position="720"/>
    </location>
    <ligand>
        <name>ATP</name>
        <dbReference type="ChEBI" id="CHEBI:30616"/>
        <label>2</label>
    </ligand>
</feature>
<feature type="binding site" evidence="19">
    <location>
        <position position="215"/>
    </location>
    <ligand>
        <name>ATP</name>
        <dbReference type="ChEBI" id="CHEBI:30616"/>
        <label>1</label>
    </ligand>
</feature>
<feature type="binding site" evidence="19">
    <location>
        <position position="176"/>
    </location>
    <ligand>
        <name>ATP</name>
        <dbReference type="ChEBI" id="CHEBI:30616"/>
        <label>1</label>
    </ligand>
</feature>
<feature type="binding site" evidence="19">
    <location>
        <position position="299"/>
    </location>
    <ligand>
        <name>Mn(2+)</name>
        <dbReference type="ChEBI" id="CHEBI:29035"/>
        <label>1</label>
    </ligand>
</feature>
<feature type="binding site" evidence="19">
    <location>
        <position position="169"/>
    </location>
    <ligand>
        <name>ATP</name>
        <dbReference type="ChEBI" id="CHEBI:30616"/>
        <label>1</label>
    </ligand>
</feature>
<dbReference type="NCBIfam" id="TIGR01369">
    <property type="entry name" value="CPSaseII_lrg"/>
    <property type="match status" value="1"/>
</dbReference>
<dbReference type="GO" id="GO:0005737">
    <property type="term" value="C:cytoplasm"/>
    <property type="evidence" value="ECO:0007669"/>
    <property type="project" value="TreeGrafter"/>
</dbReference>
<evidence type="ECO:0000256" key="8">
    <source>
        <dbReference type="ARBA" id="ARBA00022723"/>
    </source>
</evidence>
<dbReference type="HOGENOM" id="CLU_000513_1_2_11"/>
<feature type="binding site" evidence="19">
    <location>
        <position position="301"/>
    </location>
    <ligand>
        <name>Mn(2+)</name>
        <dbReference type="ChEBI" id="CHEBI:29035"/>
        <label>2</label>
    </ligand>
</feature>
<evidence type="ECO:0000313" key="22">
    <source>
        <dbReference type="EMBL" id="AAO44462.1"/>
    </source>
</evidence>
<evidence type="ECO:0000256" key="13">
    <source>
        <dbReference type="ARBA" id="ARBA00022975"/>
    </source>
</evidence>
<dbReference type="InterPro" id="IPR006275">
    <property type="entry name" value="CPSase_lsu"/>
</dbReference>
<sequence>MPNPRDIGSVLVIGSGPITIGQACEFDYSGTQACRVLKEEGIRVILLNSNPATIMTDPEFSDATYIEPMTIEVLEAILDKERPDAVLPTLGGQTALNLAMQLHNKGLLEKYGTQLIGATPEVIARGENREMFRHIVLSSGAEVATSEVITSVEGAVLFAQKNGYPLVIRPSYTMGGLGSSLVHTESELVDSVKQGIEASPNGQVLLEESIVGWKEYELELMRDVAGNTVIVCSIENIDPVGVHTGDSVTVAPAMTLTDREYQNLRNIAIAIIRMIGINTGGCNIQFAVNPTDGRVVVIEVNPRVSRSSALASKATGFPIAKLAAKLALGYRLHEIKNDITKKTFASFEPSLDYVAVKIPLFAFEKFPKANPELTTSMKSVGEVMAIGRNFTTALQKAMRSLDQPHMCFHWQPFESPGHSIASDVPDPREYYLDFIRTPLPSRLVAIQQALRFGASIDEVHEASRIDKWFVSQIDLINKTADSLKDLSMDCLSRAKMHGFSDRQIADLLRIDEEDVRKRRSALGIVPVYKTVDTCAGEFPAVTPYYYSSYDSENEAIPSPSRKVIIIGSGPNRIGQGIEFDYSCVHAAMALSGMGIETVMINCNPETVSTDYDTSDRLYFEPLTLEDVLEVISVEQRNGDLLGVIAQLGGQIPLSLAKSIQHEGIPILGTSPESIDLAENRDLFSNLLRSLNLPTYEHRTVSNKDEAIIAANKMGFPVLLRPSFVLGGRGMKVIHDSQALEDYFNTFHAVDSEHPLLIDKFLSDAIEVDVDALYDKHELFIGGIMEHIEEAGIHSGDSSCTIPPVTLGKNIVNQIVSTTHAIARTLSVLGPVNIQFAIASGILYVLEANPRSSRTLPFVSKATGIPLAKAATRIMLGHTIEDLQREGLLPQRDMRFFNPTDPIAVKEVILPFKRFRTKSGEFLDTLLGPEMQSTGEVMGIGPTFPIAFAKSQQAAFSELPRTGAIFVSVADHDKRKVVLPAMRFYKLGFKIFATSGTADTLRRFGIDVVTIQKFSEAKKTSSRSVVDLIREGRISLVINTPSGGVSIADGYEIRVTALACEIPVFTTISEMNAAVISLESGSHEIASLQELYSSRARSAENLCG</sequence>
<keyword evidence="14" id="KW-0464">Manganese</keyword>
<dbReference type="Gene3D" id="3.30.470.20">
    <property type="entry name" value="ATP-grasp fold, B domain"/>
    <property type="match status" value="2"/>
</dbReference>
<feature type="binding site" evidence="19">
    <location>
        <position position="210"/>
    </location>
    <ligand>
        <name>ATP</name>
        <dbReference type="ChEBI" id="CHEBI:30616"/>
        <label>1</label>
    </ligand>
</feature>
<feature type="binding site" evidence="19">
    <location>
        <position position="299"/>
    </location>
    <ligand>
        <name>Mn(2+)</name>
        <dbReference type="ChEBI" id="CHEBI:29035"/>
        <label>2</label>
    </ligand>
</feature>
<keyword evidence="23" id="KW-1185">Reference proteome</keyword>
<dbReference type="Gene3D" id="3.40.50.20">
    <property type="match status" value="2"/>
</dbReference>
<feature type="binding site" evidence="19">
    <location>
        <position position="791"/>
    </location>
    <ligand>
        <name>ATP</name>
        <dbReference type="ChEBI" id="CHEBI:30616"/>
        <label>2</label>
    </ligand>
</feature>
<comment type="function">
    <text evidence="17 19">Large subunit of the glutamine-dependent carbamoyl phosphate synthetase (CPSase). CPSase catalyzes the formation of carbamoyl phosphate from the ammonia moiety of glutamine, carbonate, and phosphate donated by ATP, constituting the first step of 2 biosynthetic pathways, one leading to arginine and/or urea and the other to pyrimidine nucleotides. The large subunit (synthetase) binds the substrates ammonia (free or transferred from glutamine from the small subunit), hydrogencarbonate and ATP and carries out an ATP-coupled ligase reaction, activating hydrogencarbonate by forming carboxy phosphate which reacts with ammonia to form carbamoyl phosphate.</text>
</comment>
<evidence type="ECO:0000256" key="19">
    <source>
        <dbReference type="HAMAP-Rule" id="MF_01210"/>
    </source>
</evidence>
<dbReference type="AlphaFoldDB" id="Q83GE1"/>
<dbReference type="InterPro" id="IPR011607">
    <property type="entry name" value="MGS-like_dom"/>
</dbReference>
<dbReference type="PRINTS" id="PR00098">
    <property type="entry name" value="CPSASE"/>
</dbReference>
<dbReference type="PROSITE" id="PS51257">
    <property type="entry name" value="PROKAR_LIPOPROTEIN"/>
    <property type="match status" value="1"/>
</dbReference>
<dbReference type="SMART" id="SM01096">
    <property type="entry name" value="CPSase_L_D3"/>
    <property type="match status" value="1"/>
</dbReference>
<keyword evidence="11 19" id="KW-0067">ATP-binding</keyword>
<comment type="subunit">
    <text evidence="18 19">Composed of two chains; the small (or glutamine) chain promotes the hydrolysis of glutamine to ammonia, which is used by the large (or ammonia) chain to synthesize carbamoyl phosphate. Tetramer of heterodimers (alpha,beta)4.</text>
</comment>
<dbReference type="Pfam" id="PF02142">
    <property type="entry name" value="MGS"/>
    <property type="match status" value="1"/>
</dbReference>
<dbReference type="Gene3D" id="3.40.50.1380">
    <property type="entry name" value="Methylglyoxal synthase-like domain"/>
    <property type="match status" value="1"/>
</dbReference>
<evidence type="ECO:0000256" key="3">
    <source>
        <dbReference type="ARBA" id="ARBA00005077"/>
    </source>
</evidence>
<organism evidence="22 23">
    <name type="scientific">Tropheryma whipplei (strain Twist)</name>
    <name type="common">Whipple's bacillus</name>
    <dbReference type="NCBI Taxonomy" id="203267"/>
    <lineage>
        <taxon>Bacteria</taxon>
        <taxon>Bacillati</taxon>
        <taxon>Actinomycetota</taxon>
        <taxon>Actinomycetes</taxon>
        <taxon>Micrococcales</taxon>
        <taxon>Tropherymataceae</taxon>
        <taxon>Tropheryma</taxon>
    </lineage>
</organism>
<dbReference type="SUPFAM" id="SSF52335">
    <property type="entry name" value="Methylglyoxal synthase-like"/>
    <property type="match status" value="1"/>
</dbReference>
<dbReference type="HAMAP" id="MF_01210_B">
    <property type="entry name" value="CPSase_L_chain_B"/>
    <property type="match status" value="1"/>
</dbReference>
<dbReference type="EMBL" id="AE014184">
    <property type="protein sequence ID" value="AAO44462.1"/>
    <property type="molecule type" value="Genomic_DNA"/>
</dbReference>
<dbReference type="GO" id="GO:0004088">
    <property type="term" value="F:carbamoyl-phosphate synthase (glutamine-hydrolyzing) activity"/>
    <property type="evidence" value="ECO:0007669"/>
    <property type="project" value="UniProtKB-UniRule"/>
</dbReference>
<feature type="binding site" evidence="19">
    <location>
        <position position="848"/>
    </location>
    <ligand>
        <name>Mn(2+)</name>
        <dbReference type="ChEBI" id="CHEBI:29035"/>
        <label>4</label>
    </ligand>
</feature>
<dbReference type="EC" id="6.3.4.16" evidence="19"/>
<comment type="pathway">
    <text evidence="3 19">Amino-acid biosynthesis; L-arginine biosynthesis; carbamoyl phosphate from bicarbonate: step 1/1.</text>
</comment>
<keyword evidence="10 19" id="KW-0547">Nucleotide-binding</keyword>
<keyword evidence="13 19" id="KW-0665">Pyrimidine biosynthesis</keyword>
<gene>
    <name evidence="19 22" type="primary">carB</name>
    <name evidence="22" type="ordered locus">TWT_365</name>
</gene>
<dbReference type="SUPFAM" id="SSF48108">
    <property type="entry name" value="Carbamoyl phosphate synthetase, large subunit connection domain"/>
    <property type="match status" value="1"/>
</dbReference>
<keyword evidence="12" id="KW-0460">Magnesium</keyword>
<dbReference type="Gene3D" id="3.30.1490.20">
    <property type="entry name" value="ATP-grasp fold, A domain"/>
    <property type="match status" value="1"/>
</dbReference>
<evidence type="ECO:0000259" key="20">
    <source>
        <dbReference type="PROSITE" id="PS50975"/>
    </source>
</evidence>
<feature type="binding site" evidence="19">
    <location>
        <position position="243"/>
    </location>
    <ligand>
        <name>ATP</name>
        <dbReference type="ChEBI" id="CHEBI:30616"/>
        <label>1</label>
    </ligand>
</feature>
<evidence type="ECO:0000313" key="23">
    <source>
        <dbReference type="Proteomes" id="UP000002200"/>
    </source>
</evidence>
<comment type="similarity">
    <text evidence="4 19">Belongs to the CarB family.</text>
</comment>
<dbReference type="EC" id="6.3.5.5" evidence="19"/>
<dbReference type="InterPro" id="IPR013815">
    <property type="entry name" value="ATP_grasp_subdomain_1"/>
</dbReference>
<protein>
    <recommendedName>
        <fullName evidence="19">Carbamoyl phosphate synthase large chain</fullName>
        <ecNumber evidence="19">6.3.4.16</ecNumber>
        <ecNumber evidence="19">6.3.5.5</ecNumber>
    </recommendedName>
    <alternativeName>
        <fullName evidence="19">Carbamoyl phosphate synthetase ammonia chain</fullName>
    </alternativeName>
</protein>
<feature type="binding site" evidence="19">
    <location>
        <position position="846"/>
    </location>
    <ligand>
        <name>ATP</name>
        <dbReference type="ChEBI" id="CHEBI:30616"/>
        <label>2</label>
    </ligand>
</feature>
<feature type="region of interest" description="Allosteric domain" evidence="19">
    <location>
        <begin position="956"/>
        <end position="1103"/>
    </location>
</feature>
<feature type="binding site" evidence="19">
    <location>
        <position position="285"/>
    </location>
    <ligand>
        <name>Mg(2+)</name>
        <dbReference type="ChEBI" id="CHEBI:18420"/>
        <label>1</label>
    </ligand>
</feature>
<feature type="binding site" evidence="19">
    <location>
        <position position="299"/>
    </location>
    <ligand>
        <name>ATP</name>
        <dbReference type="ChEBI" id="CHEBI:30616"/>
        <label>1</label>
    </ligand>
</feature>
<keyword evidence="5 19" id="KW-0055">Arginine biosynthesis</keyword>
<feature type="binding site" evidence="19">
    <location>
        <position position="242"/>
    </location>
    <ligand>
        <name>ATP</name>
        <dbReference type="ChEBI" id="CHEBI:30616"/>
        <label>1</label>
    </ligand>
</feature>
<evidence type="ECO:0000256" key="6">
    <source>
        <dbReference type="ARBA" id="ARBA00022598"/>
    </source>
</evidence>
<feature type="binding site" evidence="19">
    <location>
        <position position="846"/>
    </location>
    <ligand>
        <name>Mg(2+)</name>
        <dbReference type="ChEBI" id="CHEBI:18420"/>
        <label>3</label>
    </ligand>
</feature>
<keyword evidence="9 19" id="KW-0677">Repeat</keyword>
<dbReference type="PROSITE" id="PS50975">
    <property type="entry name" value="ATP_GRASP"/>
    <property type="match status" value="2"/>
</dbReference>
<dbReference type="PANTHER" id="PTHR11405">
    <property type="entry name" value="CARBAMOYLTRANSFERASE FAMILY MEMBER"/>
    <property type="match status" value="1"/>
</dbReference>
<evidence type="ECO:0000256" key="16">
    <source>
        <dbReference type="ARBA" id="ARBA00048816"/>
    </source>
</evidence>
<evidence type="ECO:0000256" key="17">
    <source>
        <dbReference type="ARBA" id="ARBA00057223"/>
    </source>
</evidence>
<comment type="caution">
    <text evidence="19">Lacks conserved residue(s) required for the propagation of feature annotation.</text>
</comment>
<feature type="binding site" evidence="19">
    <location>
        <position position="834"/>
    </location>
    <ligand>
        <name>Mg(2+)</name>
        <dbReference type="ChEBI" id="CHEBI:18420"/>
        <label>3</label>
    </ligand>
</feature>
<comment type="catalytic activity">
    <reaction evidence="15 19">
        <text>hydrogencarbonate + NH4(+) + 2 ATP = carbamoyl phosphate + 2 ADP + phosphate + 2 H(+)</text>
        <dbReference type="Rhea" id="RHEA:18029"/>
        <dbReference type="ChEBI" id="CHEBI:15378"/>
        <dbReference type="ChEBI" id="CHEBI:17544"/>
        <dbReference type="ChEBI" id="CHEBI:28938"/>
        <dbReference type="ChEBI" id="CHEBI:30616"/>
        <dbReference type="ChEBI" id="CHEBI:43474"/>
        <dbReference type="ChEBI" id="CHEBI:58228"/>
        <dbReference type="ChEBI" id="CHEBI:456216"/>
        <dbReference type="EC" id="6.3.4.16"/>
    </reaction>
</comment>
<dbReference type="PANTHER" id="PTHR11405:SF53">
    <property type="entry name" value="CARBAMOYL-PHOSPHATE SYNTHASE [AMMONIA], MITOCHONDRIAL"/>
    <property type="match status" value="1"/>
</dbReference>
<dbReference type="Pfam" id="PF02786">
    <property type="entry name" value="CPSase_L_D2"/>
    <property type="match status" value="2"/>
</dbReference>
<feature type="binding site" evidence="19">
    <location>
        <position position="793"/>
    </location>
    <ligand>
        <name>ATP</name>
        <dbReference type="ChEBI" id="CHEBI:30616"/>
        <label>2</label>
    </ligand>
</feature>
<feature type="binding site" evidence="19">
    <location>
        <position position="299"/>
    </location>
    <ligand>
        <name>Mg(2+)</name>
        <dbReference type="ChEBI" id="CHEBI:18420"/>
        <label>1</label>
    </ligand>
</feature>
<evidence type="ECO:0000256" key="10">
    <source>
        <dbReference type="ARBA" id="ARBA00022741"/>
    </source>
</evidence>
<dbReference type="Gene3D" id="1.10.1030.10">
    <property type="entry name" value="Carbamoyl-phosphate synthetase, large subunit oligomerisation domain"/>
    <property type="match status" value="1"/>
</dbReference>
<feature type="binding site" evidence="19">
    <location>
        <position position="834"/>
    </location>
    <ligand>
        <name>ATP</name>
        <dbReference type="ChEBI" id="CHEBI:30616"/>
        <label>2</label>
    </ligand>
</feature>
<dbReference type="FunFam" id="1.10.1030.10:FF:000002">
    <property type="entry name" value="Carbamoyl-phosphate synthase large chain"/>
    <property type="match status" value="1"/>
</dbReference>
<feature type="binding site" evidence="19">
    <location>
        <position position="285"/>
    </location>
    <ligand>
        <name>ATP</name>
        <dbReference type="ChEBI" id="CHEBI:30616"/>
        <label>1</label>
    </ligand>
</feature>
<dbReference type="InterPro" id="IPR036914">
    <property type="entry name" value="MGS-like_dom_sf"/>
</dbReference>
<evidence type="ECO:0000256" key="2">
    <source>
        <dbReference type="ARBA" id="ARBA00004812"/>
    </source>
</evidence>
<dbReference type="InterPro" id="IPR005480">
    <property type="entry name" value="CPSase_lsu_oligo"/>
</dbReference>
<dbReference type="FunFam" id="3.40.50.20:FF:000001">
    <property type="entry name" value="Carbamoyl-phosphate synthase large chain"/>
    <property type="match status" value="2"/>
</dbReference>
<feature type="binding site" evidence="19">
    <location>
        <position position="285"/>
    </location>
    <ligand>
        <name>Mn(2+)</name>
        <dbReference type="ChEBI" id="CHEBI:29035"/>
        <label>1</label>
    </ligand>
</feature>
<comment type="catalytic activity">
    <reaction evidence="16 19">
        <text>hydrogencarbonate + L-glutamine + 2 ATP + H2O = carbamoyl phosphate + L-glutamate + 2 ADP + phosphate + 2 H(+)</text>
        <dbReference type="Rhea" id="RHEA:18633"/>
        <dbReference type="ChEBI" id="CHEBI:15377"/>
        <dbReference type="ChEBI" id="CHEBI:15378"/>
        <dbReference type="ChEBI" id="CHEBI:17544"/>
        <dbReference type="ChEBI" id="CHEBI:29985"/>
        <dbReference type="ChEBI" id="CHEBI:30616"/>
        <dbReference type="ChEBI" id="CHEBI:43474"/>
        <dbReference type="ChEBI" id="CHEBI:58228"/>
        <dbReference type="ChEBI" id="CHEBI:58359"/>
        <dbReference type="ChEBI" id="CHEBI:456216"/>
        <dbReference type="EC" id="6.3.5.5"/>
    </reaction>
</comment>
<dbReference type="SMART" id="SM00851">
    <property type="entry name" value="MGS"/>
    <property type="match status" value="1"/>
</dbReference>
<evidence type="ECO:0000259" key="21">
    <source>
        <dbReference type="PROSITE" id="PS51855"/>
    </source>
</evidence>
<feature type="domain" description="ATP-grasp" evidence="20">
    <location>
        <begin position="133"/>
        <end position="328"/>
    </location>
</feature>
<dbReference type="GO" id="GO:0044205">
    <property type="term" value="P:'de novo' UMP biosynthetic process"/>
    <property type="evidence" value="ECO:0007669"/>
    <property type="project" value="UniProtKB-UniRule"/>
</dbReference>
<dbReference type="GO" id="GO:0004087">
    <property type="term" value="F:carbamoyl-phosphate synthase (ammonia) activity"/>
    <property type="evidence" value="ECO:0007669"/>
    <property type="project" value="UniProtKB-EC"/>
</dbReference>
<evidence type="ECO:0000256" key="15">
    <source>
        <dbReference type="ARBA" id="ARBA00047359"/>
    </source>
</evidence>
<evidence type="ECO:0000256" key="4">
    <source>
        <dbReference type="ARBA" id="ARBA00009799"/>
    </source>
</evidence>
<comment type="pathway">
    <text evidence="2 19">Pyrimidine metabolism; UMP biosynthesis via de novo pathway; (S)-dihydroorotate from bicarbonate: step 1/3.</text>
</comment>
<keyword evidence="7 19" id="KW-0028">Amino-acid biosynthesis</keyword>
<feature type="binding site" evidence="19">
    <location>
        <position position="794"/>
    </location>
    <ligand>
        <name>ATP</name>
        <dbReference type="ChEBI" id="CHEBI:30616"/>
        <label>2</label>
    </ligand>
</feature>
<feature type="binding site" evidence="19">
    <location>
        <position position="301"/>
    </location>
    <ligand>
        <name>Mg(2+)</name>
        <dbReference type="ChEBI" id="CHEBI:18420"/>
        <label>2</label>
    </ligand>
</feature>
<dbReference type="Proteomes" id="UP000002200">
    <property type="component" value="Chromosome"/>
</dbReference>
<dbReference type="GO" id="GO:0046872">
    <property type="term" value="F:metal ion binding"/>
    <property type="evidence" value="ECO:0007669"/>
    <property type="project" value="UniProtKB-KW"/>
</dbReference>
<comment type="cofactor">
    <cofactor evidence="19">
        <name>Mg(2+)</name>
        <dbReference type="ChEBI" id="CHEBI:18420"/>
    </cofactor>
    <cofactor evidence="19">
        <name>Mn(2+)</name>
        <dbReference type="ChEBI" id="CHEBI:29035"/>
    </cofactor>
    <text evidence="19">Binds 4 Mg(2+) or Mn(2+) ions per subunit.</text>
</comment>
<feature type="binding site" evidence="19">
    <location>
        <position position="834"/>
    </location>
    <ligand>
        <name>Mn(2+)</name>
        <dbReference type="ChEBI" id="CHEBI:29035"/>
        <label>3</label>
    </ligand>
</feature>
<evidence type="ECO:0000256" key="9">
    <source>
        <dbReference type="ARBA" id="ARBA00022737"/>
    </source>
</evidence>
<feature type="binding site" evidence="19">
    <location>
        <position position="792"/>
    </location>
    <ligand>
        <name>ATP</name>
        <dbReference type="ChEBI" id="CHEBI:30616"/>
        <label>2</label>
    </ligand>
</feature>
<feature type="binding site" evidence="19">
    <location>
        <position position="208"/>
    </location>
    <ligand>
        <name>ATP</name>
        <dbReference type="ChEBI" id="CHEBI:30616"/>
        <label>1</label>
    </ligand>
</feature>
<keyword evidence="6 19" id="KW-0436">Ligase</keyword>
<name>Q83GE1_TROWT</name>
<evidence type="ECO:0000256" key="11">
    <source>
        <dbReference type="ARBA" id="ARBA00022840"/>
    </source>
</evidence>
<dbReference type="UniPathway" id="UPA00068">
    <property type="reaction ID" value="UER00171"/>
</dbReference>
<feature type="binding site" evidence="19">
    <location>
        <position position="846"/>
    </location>
    <ligand>
        <name>Mg(2+)</name>
        <dbReference type="ChEBI" id="CHEBI:18420"/>
        <label>4</label>
    </ligand>
</feature>
<evidence type="ECO:0000256" key="12">
    <source>
        <dbReference type="ARBA" id="ARBA00022842"/>
    </source>
</evidence>
<reference evidence="22 23" key="1">
    <citation type="journal article" date="2003" name="Genome Res.">
        <title>Tropheryma whipplei twist: a human pathogenic Actinobacteria with a reduced genome.</title>
        <authorList>
            <person name="Raoult D."/>
            <person name="Ogata H."/>
            <person name="Audic S."/>
            <person name="Robert C."/>
            <person name="Suhre K."/>
            <person name="Drancourt M."/>
            <person name="Claverie J.-M."/>
        </authorList>
    </citation>
    <scope>NUCLEOTIDE SEQUENCE [LARGE SCALE GENOMIC DNA]</scope>
    <source>
        <strain evidence="22 23">Twist</strain>
    </source>
</reference>
<evidence type="ECO:0000256" key="5">
    <source>
        <dbReference type="ARBA" id="ARBA00022571"/>
    </source>
</evidence>
<dbReference type="NCBIfam" id="NF009455">
    <property type="entry name" value="PRK12815.1"/>
    <property type="match status" value="1"/>
</dbReference>
<dbReference type="NCBIfam" id="NF003671">
    <property type="entry name" value="PRK05294.1"/>
    <property type="match status" value="1"/>
</dbReference>
<feature type="binding site" evidence="19">
    <location>
        <position position="175"/>
    </location>
    <ligand>
        <name>ATP</name>
        <dbReference type="ChEBI" id="CHEBI:30616"/>
        <label>1</label>
    </ligand>
</feature>
<dbReference type="RefSeq" id="WP_011102532.1">
    <property type="nucleotide sequence ID" value="NC_004572.3"/>
</dbReference>
<feature type="domain" description="ATP-grasp" evidence="20">
    <location>
        <begin position="684"/>
        <end position="875"/>
    </location>
</feature>
<dbReference type="UniPathway" id="UPA00070">
    <property type="reaction ID" value="UER00115"/>
</dbReference>
<dbReference type="InterPro" id="IPR011761">
    <property type="entry name" value="ATP-grasp"/>
</dbReference>
<dbReference type="InterPro" id="IPR016185">
    <property type="entry name" value="PreATP-grasp_dom_sf"/>
</dbReference>
<feature type="binding site" evidence="19">
    <location>
        <position position="299"/>
    </location>
    <ligand>
        <name>Mg(2+)</name>
        <dbReference type="ChEBI" id="CHEBI:18420"/>
        <label>2</label>
    </ligand>
</feature>
<feature type="binding site" evidence="19">
    <location>
        <position position="241"/>
    </location>
    <ligand>
        <name>ATP</name>
        <dbReference type="ChEBI" id="CHEBI:30616"/>
        <label>1</label>
    </ligand>
</feature>
<feature type="binding site" evidence="19">
    <location>
        <position position="129"/>
    </location>
    <ligand>
        <name>ATP</name>
        <dbReference type="ChEBI" id="CHEBI:30616"/>
        <label>1</label>
    </ligand>
</feature>
<dbReference type="eggNOG" id="COG0458">
    <property type="taxonomic scope" value="Bacteria"/>
</dbReference>
<evidence type="ECO:0000256" key="14">
    <source>
        <dbReference type="ARBA" id="ARBA00023211"/>
    </source>
</evidence>
<evidence type="ECO:0000256" key="18">
    <source>
        <dbReference type="ARBA" id="ARBA00062056"/>
    </source>
</evidence>
<dbReference type="GO" id="GO:0006526">
    <property type="term" value="P:L-arginine biosynthetic process"/>
    <property type="evidence" value="ECO:0007669"/>
    <property type="project" value="UniProtKB-UniRule"/>
</dbReference>
<dbReference type="Pfam" id="PF25596">
    <property type="entry name" value="CPSase_L_D1"/>
    <property type="match status" value="2"/>
</dbReference>
<dbReference type="OrthoDB" id="9804197at2"/>
<dbReference type="FunFam" id="3.30.470.20:FF:000007">
    <property type="entry name" value="Carbamoyl-phosphate synthase large chain"/>
    <property type="match status" value="1"/>
</dbReference>
<dbReference type="SUPFAM" id="SSF52440">
    <property type="entry name" value="PreATP-grasp domain"/>
    <property type="match status" value="2"/>
</dbReference>
<feature type="region of interest" description="Carboxyphosphate synthetic domain" evidence="19">
    <location>
        <begin position="1"/>
        <end position="402"/>
    </location>
</feature>
<dbReference type="InterPro" id="IPR036897">
    <property type="entry name" value="CarbamoylP_synth_lsu_oligo_sf"/>
</dbReference>
<feature type="binding site" evidence="19">
    <location>
        <position position="759"/>
    </location>
    <ligand>
        <name>ATP</name>
        <dbReference type="ChEBI" id="CHEBI:30616"/>
        <label>2</label>
    </ligand>
</feature>
<dbReference type="STRING" id="203267.TWT_365"/>
<dbReference type="InterPro" id="IPR033937">
    <property type="entry name" value="MGS_CPS_CarB"/>
</dbReference>
<evidence type="ECO:0000256" key="1">
    <source>
        <dbReference type="ARBA" id="ARBA00001936"/>
    </source>
</evidence>
<comment type="cofactor">
    <cofactor evidence="1">
        <name>Mn(2+)</name>
        <dbReference type="ChEBI" id="CHEBI:29035"/>
    </cofactor>
</comment>
<dbReference type="SUPFAM" id="SSF56059">
    <property type="entry name" value="Glutathione synthetase ATP-binding domain-like"/>
    <property type="match status" value="2"/>
</dbReference>
<dbReference type="Pfam" id="PF02787">
    <property type="entry name" value="CPSase_L_D3"/>
    <property type="match status" value="1"/>
</dbReference>
<dbReference type="PROSITE" id="PS00866">
    <property type="entry name" value="CPSASE_1"/>
    <property type="match status" value="2"/>
</dbReference>
<feature type="domain" description="MGS-like" evidence="21">
    <location>
        <begin position="956"/>
        <end position="1103"/>
    </location>
</feature>
<dbReference type="InterPro" id="IPR005483">
    <property type="entry name" value="CPSase_dom"/>
</dbReference>
<feature type="binding site" evidence="19">
    <location>
        <position position="846"/>
    </location>
    <ligand>
        <name>Mn(2+)</name>
        <dbReference type="ChEBI" id="CHEBI:29035"/>
        <label>3</label>
    </ligand>
</feature>
<feature type="binding site" evidence="19">
    <location>
        <position position="846"/>
    </location>
    <ligand>
        <name>Mn(2+)</name>
        <dbReference type="ChEBI" id="CHEBI:29035"/>
        <label>4</label>
    </ligand>
</feature>
<comment type="domain">
    <text evidence="19">The large subunit is composed of 2 ATP-grasp domains that are involved in binding the 2 ATP molecules needed for carbamoyl phosphate synthesis. The N-terminal ATP-grasp domain (referred to as the carboxyphosphate synthetic component) catalyzes the ATP-dependent phosphorylation of hydrogencarbonate to carboxyphosphate and the subsequent nucleophilic attack by ammonia to form a carbamate intermediate. The C-terminal ATP-grasp domain (referred to as the carbamoyl phosphate synthetic component) then catalyzes the phosphorylation of carbamate with the second ATP to form the end product carbamoyl phosphate. The reactive and unstable enzyme intermediates are sequentially channeled from one active site to the next through the interior of the protein over a distance of at least 96 A.</text>
</comment>
<dbReference type="GO" id="GO:0005524">
    <property type="term" value="F:ATP binding"/>
    <property type="evidence" value="ECO:0007669"/>
    <property type="project" value="UniProtKB-UniRule"/>
</dbReference>
<dbReference type="KEGG" id="twh:TWT_365"/>
<dbReference type="PROSITE" id="PS00867">
    <property type="entry name" value="CPSASE_2"/>
    <property type="match status" value="2"/>
</dbReference>
<dbReference type="PROSITE" id="PS51855">
    <property type="entry name" value="MGS"/>
    <property type="match status" value="1"/>
</dbReference>
<keyword evidence="8" id="KW-0479">Metal-binding</keyword>
<evidence type="ECO:0000256" key="7">
    <source>
        <dbReference type="ARBA" id="ARBA00022605"/>
    </source>
</evidence>